<accession>A0ABR2YHQ7</accession>
<evidence type="ECO:0000313" key="5">
    <source>
        <dbReference type="Proteomes" id="UP001491310"/>
    </source>
</evidence>
<reference evidence="4 5" key="1">
    <citation type="journal article" date="2024" name="Nat. Commun.">
        <title>Phylogenomics reveals the evolutionary origins of lichenization in chlorophyte algae.</title>
        <authorList>
            <person name="Puginier C."/>
            <person name="Libourel C."/>
            <person name="Otte J."/>
            <person name="Skaloud P."/>
            <person name="Haon M."/>
            <person name="Grisel S."/>
            <person name="Petersen M."/>
            <person name="Berrin J.G."/>
            <person name="Delaux P.M."/>
            <person name="Dal Grande F."/>
            <person name="Keller J."/>
        </authorList>
    </citation>
    <scope>NUCLEOTIDE SEQUENCE [LARGE SCALE GENOMIC DNA]</scope>
    <source>
        <strain evidence="4 5">SAG 216-7</strain>
    </source>
</reference>
<proteinExistence type="predicted"/>
<organism evidence="4 5">
    <name type="scientific">Coccomyxa subellipsoidea</name>
    <dbReference type="NCBI Taxonomy" id="248742"/>
    <lineage>
        <taxon>Eukaryota</taxon>
        <taxon>Viridiplantae</taxon>
        <taxon>Chlorophyta</taxon>
        <taxon>core chlorophytes</taxon>
        <taxon>Trebouxiophyceae</taxon>
        <taxon>Trebouxiophyceae incertae sedis</taxon>
        <taxon>Coccomyxaceae</taxon>
        <taxon>Coccomyxa</taxon>
    </lineage>
</organism>
<feature type="domain" description="BRCT" evidence="3">
    <location>
        <begin position="1"/>
        <end position="74"/>
    </location>
</feature>
<protein>
    <recommendedName>
        <fullName evidence="3">BRCT domain-containing protein</fullName>
    </recommendedName>
</protein>
<feature type="domain" description="BRCT" evidence="3">
    <location>
        <begin position="201"/>
        <end position="296"/>
    </location>
</feature>
<dbReference type="Gene3D" id="3.40.50.10190">
    <property type="entry name" value="BRCT domain"/>
    <property type="match status" value="4"/>
</dbReference>
<dbReference type="InterPro" id="IPR059215">
    <property type="entry name" value="BRCT2_TopBP1-like"/>
</dbReference>
<feature type="compositionally biased region" description="Basic and acidic residues" evidence="2">
    <location>
        <begin position="940"/>
        <end position="951"/>
    </location>
</feature>
<keyword evidence="1" id="KW-0677">Repeat</keyword>
<gene>
    <name evidence="4" type="ORF">WJX75_004882</name>
</gene>
<dbReference type="InterPro" id="IPR036420">
    <property type="entry name" value="BRCT_dom_sf"/>
</dbReference>
<feature type="region of interest" description="Disordered" evidence="2">
    <location>
        <begin position="658"/>
        <end position="682"/>
    </location>
</feature>
<comment type="caution">
    <text evidence="4">The sequence shown here is derived from an EMBL/GenBank/DDBJ whole genome shotgun (WGS) entry which is preliminary data.</text>
</comment>
<name>A0ABR2YHQ7_9CHLO</name>
<dbReference type="PROSITE" id="PS50172">
    <property type="entry name" value="BRCT"/>
    <property type="match status" value="4"/>
</dbReference>
<feature type="region of interest" description="Disordered" evidence="2">
    <location>
        <begin position="784"/>
        <end position="879"/>
    </location>
</feature>
<evidence type="ECO:0000256" key="2">
    <source>
        <dbReference type="SAM" id="MobiDB-lite"/>
    </source>
</evidence>
<feature type="compositionally biased region" description="Polar residues" evidence="2">
    <location>
        <begin position="833"/>
        <end position="843"/>
    </location>
</feature>
<dbReference type="EMBL" id="JALJOT010000011">
    <property type="protein sequence ID" value="KAK9905703.1"/>
    <property type="molecule type" value="Genomic_DNA"/>
</dbReference>
<dbReference type="PANTHER" id="PTHR13561:SF20">
    <property type="entry name" value="DNA TOPOISOMERASE 2-BINDING PROTEIN 1"/>
    <property type="match status" value="1"/>
</dbReference>
<keyword evidence="5" id="KW-1185">Reference proteome</keyword>
<feature type="region of interest" description="Disordered" evidence="2">
    <location>
        <begin position="935"/>
        <end position="958"/>
    </location>
</feature>
<feature type="compositionally biased region" description="Low complexity" evidence="2">
    <location>
        <begin position="794"/>
        <end position="810"/>
    </location>
</feature>
<feature type="compositionally biased region" description="Polar residues" evidence="2">
    <location>
        <begin position="599"/>
        <end position="613"/>
    </location>
</feature>
<dbReference type="PANTHER" id="PTHR13561">
    <property type="entry name" value="DNA REPLICATION REGULATOR DPB11-RELATED"/>
    <property type="match status" value="1"/>
</dbReference>
<feature type="region of interest" description="Disordered" evidence="2">
    <location>
        <begin position="586"/>
        <end position="620"/>
    </location>
</feature>
<feature type="domain" description="BRCT" evidence="3">
    <location>
        <begin position="72"/>
        <end position="166"/>
    </location>
</feature>
<dbReference type="InterPro" id="IPR001357">
    <property type="entry name" value="BRCT_dom"/>
</dbReference>
<feature type="region of interest" description="Disordered" evidence="2">
    <location>
        <begin position="327"/>
        <end position="347"/>
    </location>
</feature>
<sequence length="958" mass="101808">MSICCTAIEGTQEQTELERMVQELGGVLVQQKNEPQIFVATSVAKTSSAPIVRPTWLRACHSAGRKVPLNGHELGTFEGLTISTSGHNAAEKENLGRTIQQGRGVYSKNMTKACTHLVIKQCNGPRTISEKERHAHLWGTIQVVWDSWLQQTAQNGVYLANEEHFLVPGSEPAKIEAQLKAPVQQKSHGVRQHFVAGPPSETFTFLDGLRVFLACCASNEIMELACICREGGACRYPLLNPLITHIVVGSDLMVDELQCIRQHQQKHGALVRVLDAGWLRQCGTSRAHEDEEAWLFNPASALAAGPRKSREGSDLLDNREGSRVGFQAASSCEGDASRHGRSQAASGRGPLGDCWFTLAALEHEPGERARVHELIRQAGGRIFDAKRINLVASTSSTYAVCPLGFPPPRLAEVMRQTDFKMVPDFNRITPYWVELSIDCGAPVKQLGRDRVTCKPLPFQLPMPGMANVKLCASGMADDAKNAIKELVKHLGGKYTQRMTRSNTHLIIQKAMGEKWKHARAYDVKPVTPDWLVDSALAGVLLPESRFAPPAPAPGEEELNAATQFPFEMTARPAATQHRPQAAPAFTAGGATRADPDALNDSSTAPSRASTAVKRSSDPQQDDMLLQRMMSHASTSDHGQRSGMVEAALWTKAASLKRSTAPHPGLQEALPTAGGPDKGAACDPLEAMIDAGSRAGPDPPEDVAAGAGLLSARRGKHKSRLRNMQAISRPEPSDDQENVGAELMLPAENNSSQPGDAGNKAAEWTLAAARLGNFLEAVAPPNLASSQQDAFAHPAQRASSAGSGRQGGSVAHLQGGLSSMPGEASAGEAMSMHSGDSTGLSHGASNLRKRGRGGAAGGAASSGTAPKRPSRATSAASADANAPAHFDCSQQVGYGGAGRVPPAVTTRRRAALNAKSGLGAEGKGSEELAKQRLARAVRSSVRRDAGKNEDALKAMGLMD</sequence>
<evidence type="ECO:0000259" key="3">
    <source>
        <dbReference type="PROSITE" id="PS50172"/>
    </source>
</evidence>
<evidence type="ECO:0000313" key="4">
    <source>
        <dbReference type="EMBL" id="KAK9905703.1"/>
    </source>
</evidence>
<dbReference type="Proteomes" id="UP001491310">
    <property type="component" value="Unassembled WGS sequence"/>
</dbReference>
<feature type="compositionally biased region" description="Low complexity" evidence="2">
    <location>
        <begin position="857"/>
        <end position="879"/>
    </location>
</feature>
<evidence type="ECO:0000256" key="1">
    <source>
        <dbReference type="ARBA" id="ARBA00022737"/>
    </source>
</evidence>
<dbReference type="Pfam" id="PF12738">
    <property type="entry name" value="PTCB-BRCT"/>
    <property type="match status" value="2"/>
</dbReference>
<dbReference type="SMART" id="SM00292">
    <property type="entry name" value="BRCT"/>
    <property type="match status" value="4"/>
</dbReference>
<dbReference type="CDD" id="cd17731">
    <property type="entry name" value="BRCT_TopBP1_rpt2_like"/>
    <property type="match status" value="1"/>
</dbReference>
<feature type="domain" description="BRCT" evidence="3">
    <location>
        <begin position="480"/>
        <end position="548"/>
    </location>
</feature>
<dbReference type="SUPFAM" id="SSF52113">
    <property type="entry name" value="BRCT domain"/>
    <property type="match status" value="4"/>
</dbReference>